<evidence type="ECO:0000256" key="2">
    <source>
        <dbReference type="ARBA" id="ARBA00023043"/>
    </source>
</evidence>
<evidence type="ECO:0000313" key="5">
    <source>
        <dbReference type="EMBL" id="CBY24210.1"/>
    </source>
</evidence>
<dbReference type="EMBL" id="FN653044">
    <property type="protein sequence ID" value="CBY24210.1"/>
    <property type="molecule type" value="Genomic_DNA"/>
</dbReference>
<name>E4XF26_OIKDI</name>
<dbReference type="InterPro" id="IPR036770">
    <property type="entry name" value="Ankyrin_rpt-contain_sf"/>
</dbReference>
<dbReference type="Gene3D" id="1.25.40.20">
    <property type="entry name" value="Ankyrin repeat-containing domain"/>
    <property type="match status" value="1"/>
</dbReference>
<feature type="repeat" description="ANK" evidence="3">
    <location>
        <begin position="87"/>
        <end position="119"/>
    </location>
</feature>
<evidence type="ECO:0000256" key="1">
    <source>
        <dbReference type="ARBA" id="ARBA00022737"/>
    </source>
</evidence>
<dbReference type="PROSITE" id="PS50297">
    <property type="entry name" value="ANK_REP_REGION"/>
    <property type="match status" value="2"/>
</dbReference>
<evidence type="ECO:0000256" key="4">
    <source>
        <dbReference type="SAM" id="MobiDB-lite"/>
    </source>
</evidence>
<feature type="compositionally biased region" description="Acidic residues" evidence="4">
    <location>
        <begin position="33"/>
        <end position="44"/>
    </location>
</feature>
<proteinExistence type="predicted"/>
<evidence type="ECO:0000313" key="6">
    <source>
        <dbReference type="Proteomes" id="UP000001307"/>
    </source>
</evidence>
<keyword evidence="2 3" id="KW-0040">ANK repeat</keyword>
<evidence type="ECO:0000256" key="3">
    <source>
        <dbReference type="PROSITE-ProRule" id="PRU00023"/>
    </source>
</evidence>
<keyword evidence="1" id="KW-0677">Repeat</keyword>
<dbReference type="AlphaFoldDB" id="E4XF26"/>
<dbReference type="Proteomes" id="UP000001307">
    <property type="component" value="Unassembled WGS sequence"/>
</dbReference>
<dbReference type="PANTHER" id="PTHR24189:SF73">
    <property type="entry name" value="ANKYRIN REPEAT AND SOCS BOX-CONTAINING 15B"/>
    <property type="match status" value="1"/>
</dbReference>
<reference evidence="5" key="1">
    <citation type="journal article" date="2010" name="Science">
        <title>Plasticity of animal genome architecture unmasked by rapid evolution of a pelagic tunicate.</title>
        <authorList>
            <person name="Denoeud F."/>
            <person name="Henriet S."/>
            <person name="Mungpakdee S."/>
            <person name="Aury J.M."/>
            <person name="Da Silva C."/>
            <person name="Brinkmann H."/>
            <person name="Mikhaleva J."/>
            <person name="Olsen L.C."/>
            <person name="Jubin C."/>
            <person name="Canestro C."/>
            <person name="Bouquet J.M."/>
            <person name="Danks G."/>
            <person name="Poulain J."/>
            <person name="Campsteijn C."/>
            <person name="Adamski M."/>
            <person name="Cross I."/>
            <person name="Yadetie F."/>
            <person name="Muffato M."/>
            <person name="Louis A."/>
            <person name="Butcher S."/>
            <person name="Tsagkogeorga G."/>
            <person name="Konrad A."/>
            <person name="Singh S."/>
            <person name="Jensen M.F."/>
            <person name="Cong E.H."/>
            <person name="Eikeseth-Otteraa H."/>
            <person name="Noel B."/>
            <person name="Anthouard V."/>
            <person name="Porcel B.M."/>
            <person name="Kachouri-Lafond R."/>
            <person name="Nishino A."/>
            <person name="Ugolini M."/>
            <person name="Chourrout P."/>
            <person name="Nishida H."/>
            <person name="Aasland R."/>
            <person name="Huzurbazar S."/>
            <person name="Westhof E."/>
            <person name="Delsuc F."/>
            <person name="Lehrach H."/>
            <person name="Reinhardt R."/>
            <person name="Weissenbach J."/>
            <person name="Roy S.W."/>
            <person name="Artiguenave F."/>
            <person name="Postlethwait J.H."/>
            <person name="Manak J.R."/>
            <person name="Thompson E.M."/>
            <person name="Jaillon O."/>
            <person name="Du Pasquier L."/>
            <person name="Boudinot P."/>
            <person name="Liberles D.A."/>
            <person name="Volff J.N."/>
            <person name="Philippe H."/>
            <person name="Lenhard B."/>
            <person name="Roest Crollius H."/>
            <person name="Wincker P."/>
            <person name="Chourrout D."/>
        </authorList>
    </citation>
    <scope>NUCLEOTIDE SEQUENCE [LARGE SCALE GENOMIC DNA]</scope>
</reference>
<dbReference type="PROSITE" id="PS50088">
    <property type="entry name" value="ANK_REPEAT"/>
    <property type="match status" value="2"/>
</dbReference>
<accession>E4XF26</accession>
<protein>
    <submittedName>
        <fullName evidence="5">Uncharacterized protein</fullName>
    </submittedName>
</protein>
<dbReference type="SUPFAM" id="SSF48403">
    <property type="entry name" value="Ankyrin repeat"/>
    <property type="match status" value="1"/>
</dbReference>
<dbReference type="InterPro" id="IPR050745">
    <property type="entry name" value="Multifunctional_regulatory"/>
</dbReference>
<feature type="region of interest" description="Disordered" evidence="4">
    <location>
        <begin position="22"/>
        <end position="50"/>
    </location>
</feature>
<dbReference type="Pfam" id="PF12796">
    <property type="entry name" value="Ank_2"/>
    <property type="match status" value="1"/>
</dbReference>
<dbReference type="OrthoDB" id="19174at2759"/>
<dbReference type="SMART" id="SM00248">
    <property type="entry name" value="ANK"/>
    <property type="match status" value="3"/>
</dbReference>
<dbReference type="InParanoid" id="E4XF26"/>
<sequence>MAQTFGGDMDFGDLSLEELRKYEDIPPSKSEWPGDESDPESLNEEEARARSPDDLLRFAAKNNRCDIVKIFIENGELNSIMDSKDDDGYSAMHCCAYSNSVEVAVLLIEAGADIEPRSNDGWTPLHSAARWDNDAMASLLLSRGADVNSRTNGNLTPLQLATSEKEMLAVISVLVAEPHCDVTTKNNGGDSALDLARRYCGFESALFCRDESFFQ</sequence>
<feature type="repeat" description="ANK" evidence="3">
    <location>
        <begin position="120"/>
        <end position="152"/>
    </location>
</feature>
<dbReference type="PRINTS" id="PR01415">
    <property type="entry name" value="ANKYRIN"/>
</dbReference>
<dbReference type="InterPro" id="IPR002110">
    <property type="entry name" value="Ankyrin_rpt"/>
</dbReference>
<organism evidence="5">
    <name type="scientific">Oikopleura dioica</name>
    <name type="common">Tunicate</name>
    <dbReference type="NCBI Taxonomy" id="34765"/>
    <lineage>
        <taxon>Eukaryota</taxon>
        <taxon>Metazoa</taxon>
        <taxon>Chordata</taxon>
        <taxon>Tunicata</taxon>
        <taxon>Appendicularia</taxon>
        <taxon>Copelata</taxon>
        <taxon>Oikopleuridae</taxon>
        <taxon>Oikopleura</taxon>
    </lineage>
</organism>
<gene>
    <name evidence="5" type="ORF">GSOID_T00009559001</name>
</gene>
<keyword evidence="6" id="KW-1185">Reference proteome</keyword>
<dbReference type="PANTHER" id="PTHR24189">
    <property type="entry name" value="MYOTROPHIN"/>
    <property type="match status" value="1"/>
</dbReference>